<dbReference type="PANTHER" id="PTHR46797">
    <property type="entry name" value="HTH-TYPE TRANSCRIPTIONAL REGULATOR"/>
    <property type="match status" value="1"/>
</dbReference>
<evidence type="ECO:0000259" key="4">
    <source>
        <dbReference type="PROSITE" id="PS50943"/>
    </source>
</evidence>
<dbReference type="Pfam" id="PF01381">
    <property type="entry name" value="HTH_3"/>
    <property type="match status" value="1"/>
</dbReference>
<evidence type="ECO:0000256" key="1">
    <source>
        <dbReference type="ARBA" id="ARBA00023015"/>
    </source>
</evidence>
<accession>A0ABD7EYN1</accession>
<organism evidence="5 6">
    <name type="scientific">Neisseria perflava</name>
    <dbReference type="NCBI Taxonomy" id="33053"/>
    <lineage>
        <taxon>Bacteria</taxon>
        <taxon>Pseudomonadati</taxon>
        <taxon>Pseudomonadota</taxon>
        <taxon>Betaproteobacteria</taxon>
        <taxon>Neisseriales</taxon>
        <taxon>Neisseriaceae</taxon>
        <taxon>Neisseria</taxon>
    </lineage>
</organism>
<dbReference type="KEGG" id="npf:LPB400_02955"/>
<feature type="domain" description="HTH cro/C1-type" evidence="4">
    <location>
        <begin position="13"/>
        <end position="67"/>
    </location>
</feature>
<name>A0ABD7EYN1_NEIPE</name>
<reference evidence="5 6" key="1">
    <citation type="submission" date="2021-07" db="EMBL/GenBank/DDBJ databases">
        <title>Genome sequencing of Neisseria perflava LPB0400.</title>
        <authorList>
            <person name="Kim J."/>
        </authorList>
    </citation>
    <scope>NUCLEOTIDE SEQUENCE [LARGE SCALE GENOMIC DNA]</scope>
    <source>
        <strain evidence="5 6">LPB0400</strain>
    </source>
</reference>
<dbReference type="EMBL" id="CP079818">
    <property type="protein sequence ID" value="QXW91006.1"/>
    <property type="molecule type" value="Genomic_DNA"/>
</dbReference>
<dbReference type="SMART" id="SM00530">
    <property type="entry name" value="HTH_XRE"/>
    <property type="match status" value="1"/>
</dbReference>
<dbReference type="PANTHER" id="PTHR46797:SF23">
    <property type="entry name" value="HTH-TYPE TRANSCRIPTIONAL REGULATOR SUTR"/>
    <property type="match status" value="1"/>
</dbReference>
<gene>
    <name evidence="5" type="ORF">LPB400_02955</name>
</gene>
<proteinExistence type="predicted"/>
<dbReference type="InterPro" id="IPR050807">
    <property type="entry name" value="TransReg_Diox_bact_type"/>
</dbReference>
<dbReference type="CDD" id="cd00093">
    <property type="entry name" value="HTH_XRE"/>
    <property type="match status" value="1"/>
</dbReference>
<evidence type="ECO:0000256" key="2">
    <source>
        <dbReference type="ARBA" id="ARBA00023125"/>
    </source>
</evidence>
<dbReference type="GO" id="GO:0003677">
    <property type="term" value="F:DNA binding"/>
    <property type="evidence" value="ECO:0007669"/>
    <property type="project" value="UniProtKB-KW"/>
</dbReference>
<dbReference type="InterPro" id="IPR001387">
    <property type="entry name" value="Cro/C1-type_HTH"/>
</dbReference>
<keyword evidence="2" id="KW-0238">DNA-binding</keyword>
<protein>
    <submittedName>
        <fullName evidence="5">Helix-turn-helix domain-containing protein</fullName>
    </submittedName>
</protein>
<dbReference type="RefSeq" id="WP_070459603.1">
    <property type="nucleotide sequence ID" value="NZ_CP079818.1"/>
</dbReference>
<dbReference type="Proteomes" id="UP000825360">
    <property type="component" value="Chromosome"/>
</dbReference>
<dbReference type="PROSITE" id="PS50943">
    <property type="entry name" value="HTH_CROC1"/>
    <property type="match status" value="1"/>
</dbReference>
<keyword evidence="3" id="KW-0804">Transcription</keyword>
<dbReference type="SUPFAM" id="SSF47413">
    <property type="entry name" value="lambda repressor-like DNA-binding domains"/>
    <property type="match status" value="1"/>
</dbReference>
<keyword evidence="1" id="KW-0805">Transcription regulation</keyword>
<sequence>MKSEILKQFGKHVRYLRQLQDLSQEALAEKVNMYRTYIGMIERGERNPALLNLIRLASALDISLPELLRAMLMTGTVIMNLTDSYGFLGLRNI</sequence>
<dbReference type="AlphaFoldDB" id="A0ABD7EYN1"/>
<dbReference type="InterPro" id="IPR010982">
    <property type="entry name" value="Lambda_DNA-bd_dom_sf"/>
</dbReference>
<evidence type="ECO:0000313" key="5">
    <source>
        <dbReference type="EMBL" id="QXW91006.1"/>
    </source>
</evidence>
<dbReference type="Gene3D" id="1.10.260.40">
    <property type="entry name" value="lambda repressor-like DNA-binding domains"/>
    <property type="match status" value="1"/>
</dbReference>
<evidence type="ECO:0000313" key="6">
    <source>
        <dbReference type="Proteomes" id="UP000825360"/>
    </source>
</evidence>
<evidence type="ECO:0000256" key="3">
    <source>
        <dbReference type="ARBA" id="ARBA00023163"/>
    </source>
</evidence>